<reference evidence="3 4" key="1">
    <citation type="submission" date="2020-03" db="EMBL/GenBank/DDBJ databases">
        <title>Bradyrhizobium diversity isolated from nodules of Muelleranthus trifoliolatus.</title>
        <authorList>
            <person name="Klepa M."/>
            <person name="Helene L."/>
            <person name="Hungria M."/>
        </authorList>
    </citation>
    <scope>NUCLEOTIDE SEQUENCE [LARGE SCALE GENOMIC DNA]</scope>
    <source>
        <strain evidence="3 4">WSM 1744</strain>
    </source>
</reference>
<evidence type="ECO:0000256" key="2">
    <source>
        <dbReference type="SAM" id="Phobius"/>
    </source>
</evidence>
<keyword evidence="2" id="KW-0812">Transmembrane</keyword>
<feature type="transmembrane region" description="Helical" evidence="2">
    <location>
        <begin position="65"/>
        <end position="91"/>
    </location>
</feature>
<dbReference type="GO" id="GO:0015297">
    <property type="term" value="F:antiporter activity"/>
    <property type="evidence" value="ECO:0007669"/>
    <property type="project" value="InterPro"/>
</dbReference>
<feature type="transmembrane region" description="Helical" evidence="2">
    <location>
        <begin position="438"/>
        <end position="460"/>
    </location>
</feature>
<feature type="transmembrane region" description="Helical" evidence="2">
    <location>
        <begin position="259"/>
        <end position="285"/>
    </location>
</feature>
<feature type="transmembrane region" description="Helical" evidence="2">
    <location>
        <begin position="339"/>
        <end position="359"/>
    </location>
</feature>
<feature type="transmembrane region" description="Helical" evidence="2">
    <location>
        <begin position="412"/>
        <end position="432"/>
    </location>
</feature>
<keyword evidence="4" id="KW-1185">Reference proteome</keyword>
<gene>
    <name evidence="3" type="ORF">HCN50_00065</name>
</gene>
<dbReference type="PANTHER" id="PTHR43298:SF2">
    <property type="entry name" value="FMN_FAD EXPORTER YEEO-RELATED"/>
    <property type="match status" value="1"/>
</dbReference>
<feature type="transmembrane region" description="Helical" evidence="2">
    <location>
        <begin position="112"/>
        <end position="131"/>
    </location>
</feature>
<evidence type="ECO:0000313" key="3">
    <source>
        <dbReference type="EMBL" id="NOJ44685.1"/>
    </source>
</evidence>
<feature type="transmembrane region" description="Helical" evidence="2">
    <location>
        <begin position="379"/>
        <end position="400"/>
    </location>
</feature>
<evidence type="ECO:0000313" key="4">
    <source>
        <dbReference type="Proteomes" id="UP000528734"/>
    </source>
</evidence>
<dbReference type="InterPro" id="IPR050222">
    <property type="entry name" value="MATE_MdtK"/>
</dbReference>
<evidence type="ECO:0000256" key="1">
    <source>
        <dbReference type="ARBA" id="ARBA00022448"/>
    </source>
</evidence>
<proteinExistence type="predicted"/>
<accession>A0A7Y4M0B3</accession>
<dbReference type="Pfam" id="PF01554">
    <property type="entry name" value="MatE"/>
    <property type="match status" value="2"/>
</dbReference>
<feature type="transmembrane region" description="Helical" evidence="2">
    <location>
        <begin position="212"/>
        <end position="233"/>
    </location>
</feature>
<feature type="transmembrane region" description="Helical" evidence="2">
    <location>
        <begin position="151"/>
        <end position="168"/>
    </location>
</feature>
<comment type="caution">
    <text evidence="3">The sequence shown here is derived from an EMBL/GenBank/DDBJ whole genome shotgun (WGS) entry which is preliminary data.</text>
</comment>
<feature type="transmembrane region" description="Helical" evidence="2">
    <location>
        <begin position="297"/>
        <end position="318"/>
    </location>
</feature>
<dbReference type="InterPro" id="IPR002528">
    <property type="entry name" value="MATE_fam"/>
</dbReference>
<dbReference type="GO" id="GO:0005886">
    <property type="term" value="C:plasma membrane"/>
    <property type="evidence" value="ECO:0007669"/>
    <property type="project" value="TreeGrafter"/>
</dbReference>
<dbReference type="CDD" id="cd13131">
    <property type="entry name" value="MATE_NorM_like"/>
    <property type="match status" value="1"/>
</dbReference>
<keyword evidence="2" id="KW-1133">Transmembrane helix</keyword>
<dbReference type="PANTHER" id="PTHR43298">
    <property type="entry name" value="MULTIDRUG RESISTANCE PROTEIN NORM-RELATED"/>
    <property type="match status" value="1"/>
</dbReference>
<protein>
    <submittedName>
        <fullName evidence="3">MATE family efflux transporter</fullName>
    </submittedName>
</protein>
<dbReference type="Proteomes" id="UP000528734">
    <property type="component" value="Unassembled WGS sequence"/>
</dbReference>
<feature type="transmembrane region" description="Helical" evidence="2">
    <location>
        <begin position="180"/>
        <end position="200"/>
    </location>
</feature>
<dbReference type="EMBL" id="JAAVLW010000001">
    <property type="protein sequence ID" value="NOJ44685.1"/>
    <property type="molecule type" value="Genomic_DNA"/>
</dbReference>
<sequence>MQNMGETESVSASRHEMTRRAIGHQLAVELGETAKLAFPMVLTQVAQVAMMTTDLAFIGRIGIEAFAAAALAVRVYLVSFIFGVGLLAPIAPLTAQAFGANNLSLVRRSLRMGLWAALVLSLPIMAVALRGEQLLLGLGQAPDAARLAQQYLFGLTAGVAPALCFQAIRSFMGAVNRPEPVLWITLAAVPVNALLAYLLIYGKLGLPRLELFGAGVATTLVNCGTFLAGLWFATMRPPFRDYHVLAHLWRFDWLRMRQLIVIGAPISIASLIGYGLVSVAALFAGLIGTITLAAHQIALQVSATLFMISFGISMAAAVRVGHAVGRNDGPGIKRAGLAAMLLGIVIVAMLTLGVIAARFEIAELFLDKSVRDTDATIGLAAKLLSVGASYFISDAVQVIAAGSLRGLKDTRVPLLFAGAALGLIGLSFSYVLGLKIGLGAIGIWIGLSIGVTVYAGLLVLRFHLLVNRLALQNQQRTARDDPIAGERCGVSQHL</sequence>
<dbReference type="AlphaFoldDB" id="A0A7Y4M0B3"/>
<keyword evidence="2" id="KW-0472">Membrane</keyword>
<dbReference type="GO" id="GO:0042910">
    <property type="term" value="F:xenobiotic transmembrane transporter activity"/>
    <property type="evidence" value="ECO:0007669"/>
    <property type="project" value="InterPro"/>
</dbReference>
<dbReference type="NCBIfam" id="TIGR00797">
    <property type="entry name" value="matE"/>
    <property type="match status" value="1"/>
</dbReference>
<organism evidence="3 4">
    <name type="scientific">Bradyrhizobium archetypum</name>
    <dbReference type="NCBI Taxonomy" id="2721160"/>
    <lineage>
        <taxon>Bacteria</taxon>
        <taxon>Pseudomonadati</taxon>
        <taxon>Pseudomonadota</taxon>
        <taxon>Alphaproteobacteria</taxon>
        <taxon>Hyphomicrobiales</taxon>
        <taxon>Nitrobacteraceae</taxon>
        <taxon>Bradyrhizobium</taxon>
    </lineage>
</organism>
<name>A0A7Y4M0B3_9BRAD</name>
<keyword evidence="1" id="KW-0813">Transport</keyword>